<protein>
    <submittedName>
        <fullName evidence="9">Cytochrome P450</fullName>
    </submittedName>
</protein>
<dbReference type="PANTHER" id="PTHR24291">
    <property type="entry name" value="CYTOCHROME P450 FAMILY 4"/>
    <property type="match status" value="1"/>
</dbReference>
<dbReference type="SUPFAM" id="SSF48264">
    <property type="entry name" value="Cytochrome P450"/>
    <property type="match status" value="1"/>
</dbReference>
<dbReference type="GO" id="GO:0016705">
    <property type="term" value="F:oxidoreductase activity, acting on paired donors, with incorporation or reduction of molecular oxygen"/>
    <property type="evidence" value="ECO:0007669"/>
    <property type="project" value="InterPro"/>
</dbReference>
<dbReference type="InterPro" id="IPR017972">
    <property type="entry name" value="Cyt_P450_CS"/>
</dbReference>
<evidence type="ECO:0000256" key="7">
    <source>
        <dbReference type="PIRSR" id="PIRSR602401-1"/>
    </source>
</evidence>
<evidence type="ECO:0000256" key="1">
    <source>
        <dbReference type="ARBA" id="ARBA00010617"/>
    </source>
</evidence>
<evidence type="ECO:0000256" key="4">
    <source>
        <dbReference type="ARBA" id="ARBA00023002"/>
    </source>
</evidence>
<keyword evidence="4 8" id="KW-0560">Oxidoreductase</keyword>
<gene>
    <name evidence="9" type="ORF">RhiirA4_549986</name>
</gene>
<dbReference type="AlphaFoldDB" id="A0A2I1HH83"/>
<dbReference type="InterPro" id="IPR050196">
    <property type="entry name" value="Cytochrome_P450_Monoox"/>
</dbReference>
<dbReference type="Pfam" id="PF00067">
    <property type="entry name" value="p450"/>
    <property type="match status" value="1"/>
</dbReference>
<dbReference type="VEuPathDB" id="FungiDB:RhiirA1_371891"/>
<reference evidence="9 10" key="1">
    <citation type="submission" date="2015-10" db="EMBL/GenBank/DDBJ databases">
        <title>Genome analyses suggest a sexual origin of heterokaryosis in a supposedly ancient asexual fungus.</title>
        <authorList>
            <person name="Ropars J."/>
            <person name="Sedzielewska K."/>
            <person name="Noel J."/>
            <person name="Charron P."/>
            <person name="Farinelli L."/>
            <person name="Marton T."/>
            <person name="Kruger M."/>
            <person name="Pelin A."/>
            <person name="Brachmann A."/>
            <person name="Corradi N."/>
        </authorList>
    </citation>
    <scope>NUCLEOTIDE SEQUENCE [LARGE SCALE GENOMIC DNA]</scope>
    <source>
        <strain evidence="9 10">A4</strain>
    </source>
</reference>
<dbReference type="GO" id="GO:0004497">
    <property type="term" value="F:monooxygenase activity"/>
    <property type="evidence" value="ECO:0007669"/>
    <property type="project" value="UniProtKB-KW"/>
</dbReference>
<sequence>MFALIFFAITFGFIINFIRKFNKKPEGLENIPYISFISLLKILWAYLQQKNYDEVEDLVQELIGGHHDIYLSQFGIVLNNPEYAKILLTESEDVATKYYSKTDNVFFDKFFGCGLSLTNGDKWRSTRKLADSTLNLASHQYPEVVGEITMDLFTFMNPNLNRPINIIETMRRISIEALGKFAFGYKFGCLESQEVPRLISVYDYIVSVLGSPFRLVFPWISELPLESNKKYLDAIKEFDGFINDIIETKRNEMKKDSYNGHDLLTSMIKQGEINIDKHQLRDEIATFFTAGHDTTTTALSVSLYFLAKYPEMQEKARAEVIRILGNEPIIPSLDQLKELKYVNAIIKETLRTHPPTPILTVRRLKKPIKVGSYILPINSTCMINTWKIHRDPKYWENPNQYNPERFLSSDEKRDKFAWIPFSAGPRNCVGQNLTLLQQRVVLSMFLLRYKWVLPENNVNKDKILLKSHFLLTPIDIKLVFTERINE</sequence>
<accession>A0A2I1HH83</accession>
<evidence type="ECO:0000313" key="10">
    <source>
        <dbReference type="Proteomes" id="UP000234323"/>
    </source>
</evidence>
<evidence type="ECO:0000256" key="8">
    <source>
        <dbReference type="RuleBase" id="RU000461"/>
    </source>
</evidence>
<evidence type="ECO:0000256" key="2">
    <source>
        <dbReference type="ARBA" id="ARBA00022617"/>
    </source>
</evidence>
<feature type="binding site" description="axial binding residue" evidence="7">
    <location>
        <position position="428"/>
    </location>
    <ligand>
        <name>heme</name>
        <dbReference type="ChEBI" id="CHEBI:30413"/>
    </ligand>
    <ligandPart>
        <name>Fe</name>
        <dbReference type="ChEBI" id="CHEBI:18248"/>
    </ligandPart>
</feature>
<keyword evidence="10" id="KW-1185">Reference proteome</keyword>
<keyword evidence="2 7" id="KW-0349">Heme</keyword>
<evidence type="ECO:0000256" key="3">
    <source>
        <dbReference type="ARBA" id="ARBA00022723"/>
    </source>
</evidence>
<comment type="cofactor">
    <cofactor evidence="7">
        <name>heme</name>
        <dbReference type="ChEBI" id="CHEBI:30413"/>
    </cofactor>
</comment>
<dbReference type="VEuPathDB" id="FungiDB:RhiirFUN_008164"/>
<dbReference type="OrthoDB" id="2313762at2759"/>
<keyword evidence="3 7" id="KW-0479">Metal-binding</keyword>
<comment type="caution">
    <text evidence="9">The sequence shown here is derived from an EMBL/GenBank/DDBJ whole genome shotgun (WGS) entry which is preliminary data.</text>
</comment>
<evidence type="ECO:0000256" key="6">
    <source>
        <dbReference type="ARBA" id="ARBA00023033"/>
    </source>
</evidence>
<organism evidence="9 10">
    <name type="scientific">Rhizophagus irregularis</name>
    <dbReference type="NCBI Taxonomy" id="588596"/>
    <lineage>
        <taxon>Eukaryota</taxon>
        <taxon>Fungi</taxon>
        <taxon>Fungi incertae sedis</taxon>
        <taxon>Mucoromycota</taxon>
        <taxon>Glomeromycotina</taxon>
        <taxon>Glomeromycetes</taxon>
        <taxon>Glomerales</taxon>
        <taxon>Glomeraceae</taxon>
        <taxon>Rhizophagus</taxon>
    </lineage>
</organism>
<dbReference type="PROSITE" id="PS00086">
    <property type="entry name" value="CYTOCHROME_P450"/>
    <property type="match status" value="1"/>
</dbReference>
<dbReference type="PRINTS" id="PR00463">
    <property type="entry name" value="EP450I"/>
</dbReference>
<dbReference type="EMBL" id="LLXI01002916">
    <property type="protein sequence ID" value="PKY58236.1"/>
    <property type="molecule type" value="Genomic_DNA"/>
</dbReference>
<comment type="similarity">
    <text evidence="1 8">Belongs to the cytochrome P450 family.</text>
</comment>
<dbReference type="GO" id="GO:0005506">
    <property type="term" value="F:iron ion binding"/>
    <property type="evidence" value="ECO:0007669"/>
    <property type="project" value="InterPro"/>
</dbReference>
<dbReference type="InterPro" id="IPR001128">
    <property type="entry name" value="Cyt_P450"/>
</dbReference>
<dbReference type="VEuPathDB" id="FungiDB:FUN_008967"/>
<proteinExistence type="inferred from homology"/>
<name>A0A2I1HH83_9GLOM</name>
<keyword evidence="5 7" id="KW-0408">Iron</keyword>
<dbReference type="Proteomes" id="UP000234323">
    <property type="component" value="Unassembled WGS sequence"/>
</dbReference>
<dbReference type="PANTHER" id="PTHR24291:SF50">
    <property type="entry name" value="BIFUNCTIONAL ALBAFLAVENONE MONOOXYGENASE_TERPENE SYNTHASE"/>
    <property type="match status" value="1"/>
</dbReference>
<evidence type="ECO:0000256" key="5">
    <source>
        <dbReference type="ARBA" id="ARBA00023004"/>
    </source>
</evidence>
<dbReference type="GO" id="GO:0020037">
    <property type="term" value="F:heme binding"/>
    <property type="evidence" value="ECO:0007669"/>
    <property type="project" value="InterPro"/>
</dbReference>
<dbReference type="Gene3D" id="1.10.630.10">
    <property type="entry name" value="Cytochrome P450"/>
    <property type="match status" value="1"/>
</dbReference>
<dbReference type="PRINTS" id="PR00385">
    <property type="entry name" value="P450"/>
</dbReference>
<dbReference type="InterPro" id="IPR002401">
    <property type="entry name" value="Cyt_P450_E_grp-I"/>
</dbReference>
<evidence type="ECO:0000313" key="9">
    <source>
        <dbReference type="EMBL" id="PKY58236.1"/>
    </source>
</evidence>
<keyword evidence="6 8" id="KW-0503">Monooxygenase</keyword>
<dbReference type="InterPro" id="IPR036396">
    <property type="entry name" value="Cyt_P450_sf"/>
</dbReference>